<keyword evidence="3 7" id="KW-1133">Transmembrane helix</keyword>
<dbReference type="PANTHER" id="PTHR16189:SF0">
    <property type="entry name" value="TRANSMEMBRANE PROTEIN 104"/>
    <property type="match status" value="1"/>
</dbReference>
<evidence type="ECO:0000313" key="9">
    <source>
        <dbReference type="Proteomes" id="UP000887565"/>
    </source>
</evidence>
<comment type="similarity">
    <text evidence="6">Belongs to the TMEM104 family.</text>
</comment>
<evidence type="ECO:0000313" key="10">
    <source>
        <dbReference type="WBParaSite" id="nRc.2.0.1.t07731-RA"/>
    </source>
</evidence>
<feature type="transmembrane region" description="Helical" evidence="7">
    <location>
        <begin position="261"/>
        <end position="281"/>
    </location>
</feature>
<feature type="transmembrane region" description="Helical" evidence="7">
    <location>
        <begin position="157"/>
        <end position="178"/>
    </location>
</feature>
<feature type="transmembrane region" description="Helical" evidence="7">
    <location>
        <begin position="43"/>
        <end position="67"/>
    </location>
</feature>
<proteinExistence type="inferred from homology"/>
<organism evidence="9 10">
    <name type="scientific">Romanomermis culicivorax</name>
    <name type="common">Nematode worm</name>
    <dbReference type="NCBI Taxonomy" id="13658"/>
    <lineage>
        <taxon>Eukaryota</taxon>
        <taxon>Metazoa</taxon>
        <taxon>Ecdysozoa</taxon>
        <taxon>Nematoda</taxon>
        <taxon>Enoplea</taxon>
        <taxon>Dorylaimia</taxon>
        <taxon>Mermithida</taxon>
        <taxon>Mermithoidea</taxon>
        <taxon>Mermithidae</taxon>
        <taxon>Romanomermis</taxon>
    </lineage>
</organism>
<keyword evidence="9" id="KW-1185">Reference proteome</keyword>
<sequence>MPDAVDFKEGRSNEFSSLIGYIFIFNLIIGTGTLALPKAFQDAGYLLATIIIIVLAVFSYMAFTFVVESMSYANALNSLKDDQKGEMALIFWGKKGLYTFYAFLVVYLYGDLAIYSTVVPKSLMTIVCTDYLGNGTNSSILNGDPCWRKTYKVSRFYIYRLFVILFAVSIGSFVFFNVSKTKYLQIFTSIYRWAAFLLMICLALKIILAGQATGHPGAFNMRKFANLFGISVYAFMCHHSLPSVITPMNSKKFIYSRTALIYALILFFYVTISSTGSFAFAEVCDVYTLNFLSLNRASTGLAFVVHTIIDYFLALFPVFSLTTNFPIVGVTLRNNLISLFYEMKEHSNGDTIDISVDNGKKIVQKVLIPSLVVLPPVFISCLTDNVEILASVTGSYAGVGVQYVLPAMLIFGARKKCRNLMSFLPNSHKSPFASKFWIFGLFAWAALSVVLVTMNHLLDGF</sequence>
<name>A0A915I201_ROMCU</name>
<keyword evidence="2 7" id="KW-0812">Transmembrane</keyword>
<evidence type="ECO:0000256" key="2">
    <source>
        <dbReference type="ARBA" id="ARBA00022692"/>
    </source>
</evidence>
<feature type="transmembrane region" description="Helical" evidence="7">
    <location>
        <begin position="432"/>
        <end position="454"/>
    </location>
</feature>
<feature type="transmembrane region" description="Helical" evidence="7">
    <location>
        <begin position="388"/>
        <end position="411"/>
    </location>
</feature>
<evidence type="ECO:0000256" key="4">
    <source>
        <dbReference type="ARBA" id="ARBA00023136"/>
    </source>
</evidence>
<dbReference type="Proteomes" id="UP000887565">
    <property type="component" value="Unplaced"/>
</dbReference>
<dbReference type="Pfam" id="PF01490">
    <property type="entry name" value="Aa_trans"/>
    <property type="match status" value="1"/>
</dbReference>
<feature type="transmembrane region" description="Helical" evidence="7">
    <location>
        <begin position="224"/>
        <end position="241"/>
    </location>
</feature>
<feature type="transmembrane region" description="Helical" evidence="7">
    <location>
        <begin position="190"/>
        <end position="212"/>
    </location>
</feature>
<keyword evidence="4 7" id="KW-0472">Membrane</keyword>
<dbReference type="GO" id="GO:0016020">
    <property type="term" value="C:membrane"/>
    <property type="evidence" value="ECO:0007669"/>
    <property type="project" value="UniProtKB-SubCell"/>
</dbReference>
<dbReference type="PANTHER" id="PTHR16189">
    <property type="entry name" value="TRANSMEMBRANE PROTEIN 104-RELATED"/>
    <property type="match status" value="1"/>
</dbReference>
<protein>
    <submittedName>
        <fullName evidence="10">Amino acid transporter transmembrane domain-containing protein</fullName>
    </submittedName>
</protein>
<evidence type="ECO:0000256" key="1">
    <source>
        <dbReference type="ARBA" id="ARBA00004141"/>
    </source>
</evidence>
<dbReference type="InterPro" id="IPR013057">
    <property type="entry name" value="AA_transpt_TM"/>
</dbReference>
<feature type="transmembrane region" description="Helical" evidence="7">
    <location>
        <begin position="301"/>
        <end position="319"/>
    </location>
</feature>
<reference evidence="10" key="1">
    <citation type="submission" date="2022-11" db="UniProtKB">
        <authorList>
            <consortium name="WormBaseParasite"/>
        </authorList>
    </citation>
    <scope>IDENTIFICATION</scope>
</reference>
<dbReference type="AlphaFoldDB" id="A0A915I201"/>
<feature type="domain" description="Amino acid transporter transmembrane" evidence="8">
    <location>
        <begin position="18"/>
        <end position="451"/>
    </location>
</feature>
<comment type="subcellular location">
    <subcellularLocation>
        <location evidence="1">Membrane</location>
        <topology evidence="1">Multi-pass membrane protein</topology>
    </subcellularLocation>
</comment>
<feature type="transmembrane region" description="Helical" evidence="7">
    <location>
        <begin position="97"/>
        <end position="115"/>
    </location>
</feature>
<evidence type="ECO:0000256" key="5">
    <source>
        <dbReference type="ARBA" id="ARBA00023180"/>
    </source>
</evidence>
<evidence type="ECO:0000256" key="3">
    <source>
        <dbReference type="ARBA" id="ARBA00022989"/>
    </source>
</evidence>
<evidence type="ECO:0000256" key="7">
    <source>
        <dbReference type="SAM" id="Phobius"/>
    </source>
</evidence>
<dbReference type="OMA" id="GHREGHP"/>
<accession>A0A915I201</accession>
<keyword evidence="5" id="KW-0325">Glycoprotein</keyword>
<feature type="transmembrane region" description="Helical" evidence="7">
    <location>
        <begin position="18"/>
        <end position="36"/>
    </location>
</feature>
<evidence type="ECO:0000259" key="8">
    <source>
        <dbReference type="Pfam" id="PF01490"/>
    </source>
</evidence>
<evidence type="ECO:0000256" key="6">
    <source>
        <dbReference type="ARBA" id="ARBA00038166"/>
    </source>
</evidence>
<dbReference type="WBParaSite" id="nRc.2.0.1.t07731-RA">
    <property type="protein sequence ID" value="nRc.2.0.1.t07731-RA"/>
    <property type="gene ID" value="nRc.2.0.1.g07731"/>
</dbReference>